<reference evidence="2 3" key="1">
    <citation type="submission" date="2012-03" db="EMBL/GenBank/DDBJ databases">
        <title>Whole Genome Assembly of Papio anubis.</title>
        <authorList>
            <person name="Liu Y.L."/>
            <person name="Abraham K.A."/>
            <person name="Akbar H.A."/>
            <person name="Ali S.A."/>
            <person name="Anosike U.A."/>
            <person name="Aqrawi P.A."/>
            <person name="Arias F.A."/>
            <person name="Attaway T.A."/>
            <person name="Awwad R.A."/>
            <person name="Babu C.B."/>
            <person name="Bandaranaike D.B."/>
            <person name="Battles P.B."/>
            <person name="Bell A.B."/>
            <person name="Beltran B.B."/>
            <person name="Berhane-Mersha D.B."/>
            <person name="Bess C.B."/>
            <person name="Bickham C.B."/>
            <person name="Bolden T.B."/>
            <person name="Carter K.C."/>
            <person name="Chau D.C."/>
            <person name="Chavez A.C."/>
            <person name="Clerc-Blankenburg K.C."/>
            <person name="Coyle M.C."/>
            <person name="Dao M.D."/>
            <person name="Davila M.L.D."/>
            <person name="Davy-Carroll L.D."/>
            <person name="Denson S.D."/>
            <person name="Dinh H.D."/>
            <person name="Fernandez S.F."/>
            <person name="Fernando P.F."/>
            <person name="Forbes L.F."/>
            <person name="Francis C.F."/>
            <person name="Francisco L.F."/>
            <person name="Fu Q.F."/>
            <person name="Garcia-Iii R.G."/>
            <person name="Garrett T.G."/>
            <person name="Gross S.G."/>
            <person name="Gubbala S.G."/>
            <person name="Hirani K.H."/>
            <person name="Hogues M.H."/>
            <person name="Hollins B.H."/>
            <person name="Jackson L.J."/>
            <person name="Javaid M.J."/>
            <person name="Jhangiani S.J."/>
            <person name="Johnson A.J."/>
            <person name="Johnson B.J."/>
            <person name="Jones J.J."/>
            <person name="Joshi V.J."/>
            <person name="Kalu J.K."/>
            <person name="Khan N.K."/>
            <person name="Korchina V.K."/>
            <person name="Kovar C.K."/>
            <person name="Lago L.L."/>
            <person name="Lara F.L."/>
            <person name="Le T.-K.L."/>
            <person name="Lee S.L."/>
            <person name="Legall-Iii F.L."/>
            <person name="Lemon S.L."/>
            <person name="Liu J.L."/>
            <person name="Liu Y.-S.L."/>
            <person name="Liyanage D.L."/>
            <person name="Lopez J.L."/>
            <person name="Lorensuhewa L.L."/>
            <person name="Mata R.M."/>
            <person name="Mathew T.M."/>
            <person name="Mercado C.M."/>
            <person name="Mercado I.M."/>
            <person name="Morales K.M."/>
            <person name="Morgan M.M."/>
            <person name="Munidasa M.M."/>
            <person name="Ngo D.N."/>
            <person name="Nguyen L.N."/>
            <person name="Nguyen T.N."/>
            <person name="Nguyen N.N."/>
            <person name="Obregon M.O."/>
            <person name="Okwuonu G.O."/>
            <person name="Ongeri F.O."/>
            <person name="Onwere C.O."/>
            <person name="Osifeso I.O."/>
            <person name="Parra A.P."/>
            <person name="Patil S.P."/>
            <person name="Perez A.P."/>
            <person name="Perez Y.P."/>
            <person name="Pham C.P."/>
            <person name="Pu L.-L.P."/>
            <person name="Puazo M.P."/>
            <person name="Quiroz J.Q."/>
            <person name="Rouhana J.R."/>
            <person name="Ruiz M.R."/>
            <person name="Ruiz S.-J.R."/>
            <person name="Saada N.S."/>
            <person name="Santibanez J.S."/>
            <person name="Scheel M.S."/>
            <person name="Schneider B.S."/>
            <person name="Simmons D.S."/>
            <person name="Sisson I.S."/>
            <person name="Tang L.-Y.T."/>
            <person name="Thornton R.T."/>
            <person name="Tisius J.T."/>
            <person name="Toledanes G.T."/>
            <person name="Trejos Z.T."/>
            <person name="Usmani K.U."/>
            <person name="Varghese R.V."/>
            <person name="Vattathil S.V."/>
            <person name="Vee V.V."/>
            <person name="Walker D.W."/>
            <person name="Weissenberger G.W."/>
            <person name="White C.W."/>
            <person name="Williams A.W."/>
            <person name="Woodworth J.W."/>
            <person name="Wright R.W."/>
            <person name="Zhu Y.Z."/>
            <person name="Han Y.H."/>
            <person name="Newsham I.N."/>
            <person name="Nazareth L.N."/>
            <person name="Worley K.W."/>
            <person name="Muzny D.M."/>
            <person name="Rogers J.R."/>
            <person name="Gibbs R.G."/>
        </authorList>
    </citation>
    <scope>NUCLEOTIDE SEQUENCE [LARGE SCALE GENOMIC DNA]</scope>
</reference>
<proteinExistence type="predicted"/>
<feature type="compositionally biased region" description="Basic and acidic residues" evidence="1">
    <location>
        <begin position="44"/>
        <end position="58"/>
    </location>
</feature>
<dbReference type="GeneTree" id="ENSGT00940000163505"/>
<keyword evidence="3" id="KW-1185">Reference proteome</keyword>
<reference evidence="2" key="2">
    <citation type="submission" date="2025-08" db="UniProtKB">
        <authorList>
            <consortium name="Ensembl"/>
        </authorList>
    </citation>
    <scope>IDENTIFICATION</scope>
</reference>
<accession>A0A8I5NL43</accession>
<sequence>MRNEAGKANGTMVLEVSIGWGAVLQALEGRIFSTDDCVSKHHCGRSEERGEQQPRPEQEDQAGGCGHASGLGSPRRDSDHMGLWWDEGGGRFQDNSQAPQNKIFFFFGQSLVLSPRLECSGTISVHCKLHLLGSRHSPASASRVAGTTRARHHIRLFFFFLNFLVETGFHCVSRDGWSQSPHLVIHLPQVPKMLGLQVLSHCAQPIYLFFLRWSLALLPRLECAGAISAHCKLCLPGSSNSPASAS</sequence>
<protein>
    <submittedName>
        <fullName evidence="2">Uncharacterized protein</fullName>
    </submittedName>
</protein>
<evidence type="ECO:0000256" key="1">
    <source>
        <dbReference type="SAM" id="MobiDB-lite"/>
    </source>
</evidence>
<dbReference type="PANTHER" id="PTHR12138:SF75">
    <property type="entry name" value="SECRETED PROTEIN"/>
    <property type="match status" value="1"/>
</dbReference>
<organism evidence="2 3">
    <name type="scientific">Papio anubis</name>
    <name type="common">Olive baboon</name>
    <dbReference type="NCBI Taxonomy" id="9555"/>
    <lineage>
        <taxon>Eukaryota</taxon>
        <taxon>Metazoa</taxon>
        <taxon>Chordata</taxon>
        <taxon>Craniata</taxon>
        <taxon>Vertebrata</taxon>
        <taxon>Euteleostomi</taxon>
        <taxon>Mammalia</taxon>
        <taxon>Eutheria</taxon>
        <taxon>Euarchontoglires</taxon>
        <taxon>Primates</taxon>
        <taxon>Haplorrhini</taxon>
        <taxon>Catarrhini</taxon>
        <taxon>Cercopithecidae</taxon>
        <taxon>Cercopithecinae</taxon>
        <taxon>Papio</taxon>
    </lineage>
</organism>
<dbReference type="Ensembl" id="ENSPANT00000065007.1">
    <property type="protein sequence ID" value="ENSPANP00000056554.1"/>
    <property type="gene ID" value="ENSPANG00000040410.1"/>
</dbReference>
<dbReference type="Proteomes" id="UP000028761">
    <property type="component" value="Chromosome 16"/>
</dbReference>
<feature type="region of interest" description="Disordered" evidence="1">
    <location>
        <begin position="42"/>
        <end position="76"/>
    </location>
</feature>
<dbReference type="AlphaFoldDB" id="A0A8I5NL43"/>
<dbReference type="PANTHER" id="PTHR12138">
    <property type="entry name" value="PRIMATE-EXPANDED PROTEIN FAMILY"/>
    <property type="match status" value="1"/>
</dbReference>
<name>A0A8I5NL43_PAPAN</name>
<reference evidence="2" key="3">
    <citation type="submission" date="2025-09" db="UniProtKB">
        <authorList>
            <consortium name="Ensembl"/>
        </authorList>
    </citation>
    <scope>IDENTIFICATION</scope>
</reference>
<evidence type="ECO:0000313" key="3">
    <source>
        <dbReference type="Proteomes" id="UP000028761"/>
    </source>
</evidence>
<evidence type="ECO:0000313" key="2">
    <source>
        <dbReference type="Ensembl" id="ENSPANP00000056554.1"/>
    </source>
</evidence>